<dbReference type="AlphaFoldDB" id="A0A0M9A3H2"/>
<dbReference type="Proteomes" id="UP000053105">
    <property type="component" value="Unassembled WGS sequence"/>
</dbReference>
<name>A0A0M9A3H2_9HYME</name>
<accession>A0A0M9A3H2</accession>
<organism evidence="1 2">
    <name type="scientific">Melipona quadrifasciata</name>
    <dbReference type="NCBI Taxonomy" id="166423"/>
    <lineage>
        <taxon>Eukaryota</taxon>
        <taxon>Metazoa</taxon>
        <taxon>Ecdysozoa</taxon>
        <taxon>Arthropoda</taxon>
        <taxon>Hexapoda</taxon>
        <taxon>Insecta</taxon>
        <taxon>Pterygota</taxon>
        <taxon>Neoptera</taxon>
        <taxon>Endopterygota</taxon>
        <taxon>Hymenoptera</taxon>
        <taxon>Apocrita</taxon>
        <taxon>Aculeata</taxon>
        <taxon>Apoidea</taxon>
        <taxon>Anthophila</taxon>
        <taxon>Apidae</taxon>
        <taxon>Melipona</taxon>
    </lineage>
</organism>
<evidence type="ECO:0000313" key="1">
    <source>
        <dbReference type="EMBL" id="KOX76485.1"/>
    </source>
</evidence>
<gene>
    <name evidence="1" type="ORF">WN51_12465</name>
</gene>
<sequence length="117" mass="13286">MGLGRSLHNPGCPRDLSNELDGILAIQEGQISQIEAEYSEYQGTINNNQQRGQCQKIVYTAALLRCTQHLRKSHINRKSRNAYRKSRLDYLSQLVTELAKNGCIESGETYWLDKTVS</sequence>
<keyword evidence="2" id="KW-1185">Reference proteome</keyword>
<proteinExistence type="predicted"/>
<protein>
    <submittedName>
        <fullName evidence="1">Uncharacterized protein</fullName>
    </submittedName>
</protein>
<evidence type="ECO:0000313" key="2">
    <source>
        <dbReference type="Proteomes" id="UP000053105"/>
    </source>
</evidence>
<reference evidence="1 2" key="1">
    <citation type="submission" date="2015-07" db="EMBL/GenBank/DDBJ databases">
        <title>The genome of Melipona quadrifasciata.</title>
        <authorList>
            <person name="Pan H."/>
            <person name="Kapheim K."/>
        </authorList>
    </citation>
    <scope>NUCLEOTIDE SEQUENCE [LARGE SCALE GENOMIC DNA]</scope>
    <source>
        <strain evidence="1">0111107301</strain>
        <tissue evidence="1">Whole body</tissue>
    </source>
</reference>
<dbReference type="EMBL" id="KQ435747">
    <property type="protein sequence ID" value="KOX76485.1"/>
    <property type="molecule type" value="Genomic_DNA"/>
</dbReference>